<dbReference type="Pfam" id="PF03807">
    <property type="entry name" value="F420_oxidored"/>
    <property type="match status" value="1"/>
</dbReference>
<dbReference type="Proteomes" id="UP000198504">
    <property type="component" value="Unassembled WGS sequence"/>
</dbReference>
<dbReference type="InterPro" id="IPR036291">
    <property type="entry name" value="NAD(P)-bd_dom_sf"/>
</dbReference>
<sequence length="216" mass="22042">MSVVAVVGAGKLGSALARRAVAAGHRVRLAGRDDSPAFRARVAAQVPGAVARTLEDAVDGADLVVLALPLAAHRQLDPAVLAGHVVVDAMNDWPSGGPSAADASRTSSTRVQRHLPGARVVKALNHVGYHDLDDEPLVGASPRRALAVAGDDRSAVRTVAAFVDSLGFQAVDAGPLARGSAFALGTPVFDGALDARALRRLVARPAADRSRALVAA</sequence>
<keyword evidence="4" id="KW-1185">Reference proteome</keyword>
<dbReference type="RefSeq" id="WP_170854259.1">
    <property type="nucleotide sequence ID" value="NZ_FOFA01000012.1"/>
</dbReference>
<name>A0A1H9N4W9_9ACTN</name>
<keyword evidence="1" id="KW-0560">Oxidoreductase</keyword>
<protein>
    <recommendedName>
        <fullName evidence="2">Pyrroline-5-carboxylate reductase catalytic N-terminal domain-containing protein</fullName>
    </recommendedName>
</protein>
<dbReference type="AlphaFoldDB" id="A0A1H9N4W9"/>
<dbReference type="STRING" id="1036181.SAMN05421756_11297"/>
<evidence type="ECO:0000259" key="2">
    <source>
        <dbReference type="Pfam" id="PF03807"/>
    </source>
</evidence>
<feature type="domain" description="Pyrroline-5-carboxylate reductase catalytic N-terminal" evidence="2">
    <location>
        <begin position="4"/>
        <end position="91"/>
    </location>
</feature>
<evidence type="ECO:0000313" key="3">
    <source>
        <dbReference type="EMBL" id="SER30928.1"/>
    </source>
</evidence>
<dbReference type="PANTHER" id="PTHR14239">
    <property type="entry name" value="DUDULIN-RELATED"/>
    <property type="match status" value="1"/>
</dbReference>
<proteinExistence type="predicted"/>
<evidence type="ECO:0000256" key="1">
    <source>
        <dbReference type="ARBA" id="ARBA00023002"/>
    </source>
</evidence>
<evidence type="ECO:0000313" key="4">
    <source>
        <dbReference type="Proteomes" id="UP000198504"/>
    </source>
</evidence>
<dbReference type="Gene3D" id="3.40.50.720">
    <property type="entry name" value="NAD(P)-binding Rossmann-like Domain"/>
    <property type="match status" value="1"/>
</dbReference>
<dbReference type="InterPro" id="IPR051267">
    <property type="entry name" value="STEAP_metalloreductase"/>
</dbReference>
<organism evidence="3 4">
    <name type="scientific">Microlunatus flavus</name>
    <dbReference type="NCBI Taxonomy" id="1036181"/>
    <lineage>
        <taxon>Bacteria</taxon>
        <taxon>Bacillati</taxon>
        <taxon>Actinomycetota</taxon>
        <taxon>Actinomycetes</taxon>
        <taxon>Propionibacteriales</taxon>
        <taxon>Propionibacteriaceae</taxon>
        <taxon>Microlunatus</taxon>
    </lineage>
</organism>
<dbReference type="SUPFAM" id="SSF51735">
    <property type="entry name" value="NAD(P)-binding Rossmann-fold domains"/>
    <property type="match status" value="1"/>
</dbReference>
<reference evidence="4" key="1">
    <citation type="submission" date="2016-10" db="EMBL/GenBank/DDBJ databases">
        <authorList>
            <person name="Varghese N."/>
            <person name="Submissions S."/>
        </authorList>
    </citation>
    <scope>NUCLEOTIDE SEQUENCE [LARGE SCALE GENOMIC DNA]</scope>
    <source>
        <strain evidence="4">CGMCC 4.6856</strain>
    </source>
</reference>
<dbReference type="EMBL" id="FOFA01000012">
    <property type="protein sequence ID" value="SER30928.1"/>
    <property type="molecule type" value="Genomic_DNA"/>
</dbReference>
<dbReference type="GO" id="GO:0016491">
    <property type="term" value="F:oxidoreductase activity"/>
    <property type="evidence" value="ECO:0007669"/>
    <property type="project" value="UniProtKB-KW"/>
</dbReference>
<gene>
    <name evidence="3" type="ORF">SAMN05421756_11297</name>
</gene>
<accession>A0A1H9N4W9</accession>
<dbReference type="InterPro" id="IPR028939">
    <property type="entry name" value="P5C_Rdtase_cat_N"/>
</dbReference>